<comment type="caution">
    <text evidence="2">The sequence shown here is derived from an EMBL/GenBank/DDBJ whole genome shotgun (WGS) entry which is preliminary data.</text>
</comment>
<evidence type="ECO:0000313" key="2">
    <source>
        <dbReference type="EMBL" id="PXW90026.1"/>
    </source>
</evidence>
<dbReference type="EMBL" id="QJJR01000008">
    <property type="protein sequence ID" value="PXW90026.1"/>
    <property type="molecule type" value="Genomic_DNA"/>
</dbReference>
<dbReference type="GO" id="GO:0006397">
    <property type="term" value="P:mRNA processing"/>
    <property type="evidence" value="ECO:0007669"/>
    <property type="project" value="InterPro"/>
</dbReference>
<dbReference type="Proteomes" id="UP000247922">
    <property type="component" value="Unassembled WGS sequence"/>
</dbReference>
<sequence>MFNLHPLSRIFYQLSSNEQSLLHRPFHQLSNQQKRTVLTEIICAFHHYNQRVISVQPTVKQEHQAINHQELISFRIDKPAFRYPVLTVLVNDVKTIETLAAMLPFSFMRHMVDLLFAEKLMRFLYMVELGKLNKPFVTVNNRMGTTVLIEEMTVKSFRTVWPVELPIQSLRVLERRPQYLCGFRLRYHKVKQGYVFECPVQRQAQLSALFDYGSFTDGKAKSRGYLVHRTLHAIYRTYQKELTAICFYYRYISNRQPLDRFCYFAYQSFLRTVANKHRLTVKQAGLLMKERGFRPFRQRDFQFDQMKHSTGEPYTLKGVRTVLREIEKISHTNAIDPTIHHHLKKISTLLND</sequence>
<name>A0A2V3W904_9BACI</name>
<dbReference type="GO" id="GO:0005737">
    <property type="term" value="C:cytoplasm"/>
    <property type="evidence" value="ECO:0007669"/>
    <property type="project" value="UniProtKB-ARBA"/>
</dbReference>
<gene>
    <name evidence="2" type="ORF">DES38_10835</name>
</gene>
<reference evidence="2 3" key="1">
    <citation type="submission" date="2018-05" db="EMBL/GenBank/DDBJ databases">
        <title>Genomic Encyclopedia of Type Strains, Phase IV (KMG-IV): sequencing the most valuable type-strain genomes for metagenomic binning, comparative biology and taxonomic classification.</title>
        <authorList>
            <person name="Goeker M."/>
        </authorList>
    </citation>
    <scope>NUCLEOTIDE SEQUENCE [LARGE SCALE GENOMIC DNA]</scope>
    <source>
        <strain evidence="2 3">DSM 22440</strain>
    </source>
</reference>
<dbReference type="Pfam" id="PF01348">
    <property type="entry name" value="Intron_maturas2"/>
    <property type="match status" value="1"/>
</dbReference>
<protein>
    <submittedName>
        <fullName evidence="2">Type II intron maturase</fullName>
    </submittedName>
</protein>
<proteinExistence type="predicted"/>
<keyword evidence="3" id="KW-1185">Reference proteome</keyword>
<dbReference type="AlphaFoldDB" id="A0A2V3W904"/>
<evidence type="ECO:0000313" key="3">
    <source>
        <dbReference type="Proteomes" id="UP000247922"/>
    </source>
</evidence>
<dbReference type="InterPro" id="IPR024937">
    <property type="entry name" value="Domain_X"/>
</dbReference>
<evidence type="ECO:0000259" key="1">
    <source>
        <dbReference type="Pfam" id="PF01348"/>
    </source>
</evidence>
<organism evidence="2 3">
    <name type="scientific">Streptohalobacillus salinus</name>
    <dbReference type="NCBI Taxonomy" id="621096"/>
    <lineage>
        <taxon>Bacteria</taxon>
        <taxon>Bacillati</taxon>
        <taxon>Bacillota</taxon>
        <taxon>Bacilli</taxon>
        <taxon>Bacillales</taxon>
        <taxon>Bacillaceae</taxon>
        <taxon>Streptohalobacillus</taxon>
    </lineage>
</organism>
<feature type="domain" description="Domain X" evidence="1">
    <location>
        <begin position="217"/>
        <end position="284"/>
    </location>
</feature>
<accession>A0A2V3W904</accession>